<evidence type="ECO:0000313" key="2">
    <source>
        <dbReference type="Proteomes" id="UP000246005"/>
    </source>
</evidence>
<accession>A0A316ICS8</accession>
<name>A0A316ICS8_9PSEU</name>
<evidence type="ECO:0008006" key="3">
    <source>
        <dbReference type="Google" id="ProtNLM"/>
    </source>
</evidence>
<dbReference type="RefSeq" id="WP_267900039.1">
    <property type="nucleotide sequence ID" value="NZ_QGHB01000001.1"/>
</dbReference>
<dbReference type="Proteomes" id="UP000246005">
    <property type="component" value="Unassembled WGS sequence"/>
</dbReference>
<dbReference type="EMBL" id="QGHB01000001">
    <property type="protein sequence ID" value="PWK90164.1"/>
    <property type="molecule type" value="Genomic_DNA"/>
</dbReference>
<protein>
    <recommendedName>
        <fullName evidence="3">Short chain dehydrogenase</fullName>
    </recommendedName>
</protein>
<comment type="caution">
    <text evidence="1">The sequence shown here is derived from an EMBL/GenBank/DDBJ whole genome shotgun (WGS) entry which is preliminary data.</text>
</comment>
<dbReference type="SUPFAM" id="SSF51735">
    <property type="entry name" value="NAD(P)-binding Rossmann-fold domains"/>
    <property type="match status" value="1"/>
</dbReference>
<dbReference type="InterPro" id="IPR036291">
    <property type="entry name" value="NAD(P)-bd_dom_sf"/>
</dbReference>
<evidence type="ECO:0000313" key="1">
    <source>
        <dbReference type="EMBL" id="PWK90164.1"/>
    </source>
</evidence>
<dbReference type="AlphaFoldDB" id="A0A316ICS8"/>
<reference evidence="1 2" key="1">
    <citation type="submission" date="2018-05" db="EMBL/GenBank/DDBJ databases">
        <title>Genomic Encyclopedia of Type Strains, Phase IV (KMG-IV): sequencing the most valuable type-strain genomes for metagenomic binning, comparative biology and taxonomic classification.</title>
        <authorList>
            <person name="Goeker M."/>
        </authorList>
    </citation>
    <scope>NUCLEOTIDE SEQUENCE [LARGE SCALE GENOMIC DNA]</scope>
    <source>
        <strain evidence="1 2">DSM 45480</strain>
    </source>
</reference>
<organism evidence="1 2">
    <name type="scientific">Lentzea atacamensis</name>
    <dbReference type="NCBI Taxonomy" id="531938"/>
    <lineage>
        <taxon>Bacteria</taxon>
        <taxon>Bacillati</taxon>
        <taxon>Actinomycetota</taxon>
        <taxon>Actinomycetes</taxon>
        <taxon>Pseudonocardiales</taxon>
        <taxon>Pseudonocardiaceae</taxon>
        <taxon>Lentzea</taxon>
    </lineage>
</organism>
<proteinExistence type="predicted"/>
<sequence length="43" mass="4545">MLKATAPAMREAGWRPIVNISSISALLDDDRADYVAAKAGLEG</sequence>
<gene>
    <name evidence="1" type="ORF">C8D88_101176</name>
</gene>
<dbReference type="Gene3D" id="3.40.50.720">
    <property type="entry name" value="NAD(P)-binding Rossmann-like Domain"/>
    <property type="match status" value="1"/>
</dbReference>